<evidence type="ECO:0008006" key="3">
    <source>
        <dbReference type="Google" id="ProtNLM"/>
    </source>
</evidence>
<dbReference type="AlphaFoldDB" id="A0A1R4G4I2"/>
<dbReference type="Pfam" id="PF10094">
    <property type="entry name" value="DUF2332"/>
    <property type="match status" value="1"/>
</dbReference>
<dbReference type="RefSeq" id="WP_086997798.1">
    <property type="nucleotide sequence ID" value="NZ_FUHW01000027.1"/>
</dbReference>
<dbReference type="Proteomes" id="UP000195913">
    <property type="component" value="Unassembled WGS sequence"/>
</dbReference>
<name>A0A1R4G4I2_9MICC</name>
<evidence type="ECO:0000313" key="2">
    <source>
        <dbReference type="Proteomes" id="UP000195913"/>
    </source>
</evidence>
<proteinExistence type="predicted"/>
<dbReference type="InterPro" id="IPR011200">
    <property type="entry name" value="UCP012608"/>
</dbReference>
<gene>
    <name evidence="1" type="ORF">FM101_07680</name>
</gene>
<sequence>MEETTDEVAATAATYDQYARHWFDGHSAIYTAWASRVAADRDMASLIASLPPAKRQPNLVFAASRFLGCPDQDADALAHFLHDAWPEVFRVVLERRTQTNEPRRCATLLPALGLIAAADERPLALIEVGPSAGLCLLPDLYSYEYDGGPRLGTASPLLRCTTTGNPPLPSTLPRVASRTGVDLNPLDATDPDTVRWLECLVWPGQEDRLQTLRAALGRLASLGAEGPSLLTGDLNDRVAELVAAVPDSHHAVVFHSAVLAYLSPADRSRFAATIRSLDCRWLSNENFFLDEAGLTVNSLQGDRFTLALDSVPLAYTGQHGATLDWIG</sequence>
<protein>
    <recommendedName>
        <fullName evidence="3">DUF2332 domain-containing protein</fullName>
    </recommendedName>
</protein>
<evidence type="ECO:0000313" key="1">
    <source>
        <dbReference type="EMBL" id="SJM63091.1"/>
    </source>
</evidence>
<accession>A0A1R4G4I2</accession>
<organism evidence="1 2">
    <name type="scientific">Arthrobacter rhombi</name>
    <dbReference type="NCBI Taxonomy" id="71253"/>
    <lineage>
        <taxon>Bacteria</taxon>
        <taxon>Bacillati</taxon>
        <taxon>Actinomycetota</taxon>
        <taxon>Actinomycetes</taxon>
        <taxon>Micrococcales</taxon>
        <taxon>Micrococcaceae</taxon>
        <taxon>Arthrobacter</taxon>
    </lineage>
</organism>
<dbReference type="EMBL" id="FUHW01000027">
    <property type="protein sequence ID" value="SJM63091.1"/>
    <property type="molecule type" value="Genomic_DNA"/>
</dbReference>
<reference evidence="1 2" key="1">
    <citation type="submission" date="2017-02" db="EMBL/GenBank/DDBJ databases">
        <authorList>
            <person name="Peterson S.W."/>
        </authorList>
    </citation>
    <scope>NUCLEOTIDE SEQUENCE [LARGE SCALE GENOMIC DNA]</scope>
    <source>
        <strain evidence="1 2">B Ar 00.02</strain>
    </source>
</reference>
<keyword evidence="2" id="KW-1185">Reference proteome</keyword>